<feature type="non-terminal residue" evidence="7">
    <location>
        <position position="832"/>
    </location>
</feature>
<dbReference type="EMBL" id="CAJNIZ010023338">
    <property type="protein sequence ID" value="CAE7468364.1"/>
    <property type="molecule type" value="Genomic_DNA"/>
</dbReference>
<feature type="region of interest" description="Disordered" evidence="5">
    <location>
        <begin position="139"/>
        <end position="160"/>
    </location>
</feature>
<keyword evidence="2" id="KW-0731">Sigma factor</keyword>
<evidence type="ECO:0000256" key="2">
    <source>
        <dbReference type="ARBA" id="ARBA00023082"/>
    </source>
</evidence>
<evidence type="ECO:0000313" key="8">
    <source>
        <dbReference type="Proteomes" id="UP000649617"/>
    </source>
</evidence>
<sequence>KPAVQYQDHKPLSRDQQKALCERRDAGDESAAWELAQSVFPMAMMQAAKFAKATNWDIDEAYASACLGAHRAACKLDPDVASITTYAYSWIFQFMHRDRRHMAGSVVWVPFSARNSGYGDQADAAHACVSIHELDDEDPNYREPAVVDDPSENAEHNESLATDRQRVHATLAKMEPRRALILRRRMFDGRTLDEVGAELGVSKERVRQIEKDAARQFRAYFAKTPYREEPKTMNGTHNQQPQPPASVSQMVDQLTPEAIEAELAELDRKRDAFNQQYKARKAKLRGLLKVVGGGEQSTAKLSASLKRPSIEPDPETVAGKIWAALEKGPLPPEVIASRSKCNERGVRLTLGRCRGKYFAEVDGKWKPMPRYTYRLKPGEIVQDPRRLVVAHLGKREVVLIPLESHESEGEVLREYRSAIKADRVADLFPDRAAVKRAVDLLIPMARKAAEQTDTLVDDAAVDMLEALHKSELAQEWVASEVSRQDRIPEGALAVSVMPDEVKQDLVHHLPESRREEFLQGAILEKALSWGLPILLQILQRGHTMTAPQQILVCGNKEPASNRLARWDKTPWNGTGWIGEPAAVQLTVHAPDWCKLATIWAVREWMKVCALEVEWESNPRAAKHDAEEHIAAIPKVHLGSGTRGSLQAYALFDGKGNRQDVAPVDIVEDYNQVLGNRELVSPAACIVCHPKGINGPSVNDFRRLIEGGVDVYSDRDTQERLESFHLGNLDRAVERHQEDYTAIESLITGRGPAESASAFKAAIGKYLAPLSIEDVAREVGRDPQQLRLALGRFVQPSEQKVYSVRVAGLPHGRKIARRSFEEFGFAQVREIAE</sequence>
<proteinExistence type="predicted"/>
<evidence type="ECO:0000256" key="5">
    <source>
        <dbReference type="SAM" id="MobiDB-lite"/>
    </source>
</evidence>
<dbReference type="CDD" id="cd06171">
    <property type="entry name" value="Sigma70_r4"/>
    <property type="match status" value="1"/>
</dbReference>
<dbReference type="GO" id="GO:0006352">
    <property type="term" value="P:DNA-templated transcription initiation"/>
    <property type="evidence" value="ECO:0007669"/>
    <property type="project" value="InterPro"/>
</dbReference>
<dbReference type="GO" id="GO:0016987">
    <property type="term" value="F:sigma factor activity"/>
    <property type="evidence" value="ECO:0007669"/>
    <property type="project" value="UniProtKB-KW"/>
</dbReference>
<keyword evidence="3" id="KW-0238">DNA-binding</keyword>
<keyword evidence="8" id="KW-1185">Reference proteome</keyword>
<dbReference type="Gene3D" id="1.20.140.160">
    <property type="match status" value="1"/>
</dbReference>
<dbReference type="AlphaFoldDB" id="A0A812SA62"/>
<dbReference type="NCBIfam" id="TIGR02937">
    <property type="entry name" value="sigma70-ECF"/>
    <property type="match status" value="1"/>
</dbReference>
<dbReference type="PANTHER" id="PTHR30385">
    <property type="entry name" value="SIGMA FACTOR F FLAGELLAR"/>
    <property type="match status" value="1"/>
</dbReference>
<dbReference type="OrthoDB" id="206108at2759"/>
<dbReference type="InterPro" id="IPR013325">
    <property type="entry name" value="RNA_pol_sigma_r2"/>
</dbReference>
<name>A0A812SA62_SYMPI</name>
<evidence type="ECO:0000313" key="7">
    <source>
        <dbReference type="EMBL" id="CAE7468364.1"/>
    </source>
</evidence>
<dbReference type="InterPro" id="IPR014284">
    <property type="entry name" value="RNA_pol_sigma-70_dom"/>
</dbReference>
<dbReference type="InterPro" id="IPR000943">
    <property type="entry name" value="RNA_pol_sigma70"/>
</dbReference>
<dbReference type="InterPro" id="IPR007630">
    <property type="entry name" value="RNA_pol_sigma70_r4"/>
</dbReference>
<dbReference type="SUPFAM" id="SSF88659">
    <property type="entry name" value="Sigma3 and sigma4 domains of RNA polymerase sigma factors"/>
    <property type="match status" value="1"/>
</dbReference>
<dbReference type="PRINTS" id="PR00046">
    <property type="entry name" value="SIGMA70FCT"/>
</dbReference>
<evidence type="ECO:0000256" key="4">
    <source>
        <dbReference type="ARBA" id="ARBA00023163"/>
    </source>
</evidence>
<organism evidence="7 8">
    <name type="scientific">Symbiodinium pilosum</name>
    <name type="common">Dinoflagellate</name>
    <dbReference type="NCBI Taxonomy" id="2952"/>
    <lineage>
        <taxon>Eukaryota</taxon>
        <taxon>Sar</taxon>
        <taxon>Alveolata</taxon>
        <taxon>Dinophyceae</taxon>
        <taxon>Suessiales</taxon>
        <taxon>Symbiodiniaceae</taxon>
        <taxon>Symbiodinium</taxon>
    </lineage>
</organism>
<comment type="caution">
    <text evidence="7">The sequence shown here is derived from an EMBL/GenBank/DDBJ whole genome shotgun (WGS) entry which is preliminary data.</text>
</comment>
<feature type="domain" description="RNA polymerase sigma-70 region 4" evidence="6">
    <location>
        <begin position="171"/>
        <end position="218"/>
    </location>
</feature>
<dbReference type="Proteomes" id="UP000649617">
    <property type="component" value="Unassembled WGS sequence"/>
</dbReference>
<evidence type="ECO:0000256" key="1">
    <source>
        <dbReference type="ARBA" id="ARBA00023015"/>
    </source>
</evidence>
<protein>
    <recommendedName>
        <fullName evidence="6">RNA polymerase sigma-70 region 4 domain-containing protein</fullName>
    </recommendedName>
</protein>
<keyword evidence="4" id="KW-0804">Transcription</keyword>
<dbReference type="Pfam" id="PF04545">
    <property type="entry name" value="Sigma70_r4"/>
    <property type="match status" value="1"/>
</dbReference>
<evidence type="ECO:0000259" key="6">
    <source>
        <dbReference type="Pfam" id="PF04545"/>
    </source>
</evidence>
<accession>A0A812SA62</accession>
<dbReference type="GO" id="GO:0003677">
    <property type="term" value="F:DNA binding"/>
    <property type="evidence" value="ECO:0007669"/>
    <property type="project" value="UniProtKB-KW"/>
</dbReference>
<dbReference type="InterPro" id="IPR013324">
    <property type="entry name" value="RNA_pol_sigma_r3/r4-like"/>
</dbReference>
<reference evidence="7" key="1">
    <citation type="submission" date="2021-02" db="EMBL/GenBank/DDBJ databases">
        <authorList>
            <person name="Dougan E. K."/>
            <person name="Rhodes N."/>
            <person name="Thang M."/>
            <person name="Chan C."/>
        </authorList>
    </citation>
    <scope>NUCLEOTIDE SEQUENCE</scope>
</reference>
<gene>
    <name evidence="7" type="ORF">SPIL2461_LOCUS11816</name>
</gene>
<keyword evidence="1" id="KW-0805">Transcription regulation</keyword>
<dbReference type="SUPFAM" id="SSF88946">
    <property type="entry name" value="Sigma2 domain of RNA polymerase sigma factors"/>
    <property type="match status" value="1"/>
</dbReference>
<feature type="non-terminal residue" evidence="7">
    <location>
        <position position="1"/>
    </location>
</feature>
<evidence type="ECO:0000256" key="3">
    <source>
        <dbReference type="ARBA" id="ARBA00023125"/>
    </source>
</evidence>